<dbReference type="PANTHER" id="PTHR30309:SF0">
    <property type="entry name" value="GLYCEROL-3-PHOSPHATE ACYLTRANSFERASE-RELATED"/>
    <property type="match status" value="1"/>
</dbReference>
<evidence type="ECO:0000256" key="9">
    <source>
        <dbReference type="ARBA" id="ARBA00023264"/>
    </source>
</evidence>
<feature type="transmembrane region" description="Helical" evidence="10">
    <location>
        <begin position="108"/>
        <end position="135"/>
    </location>
</feature>
<protein>
    <submittedName>
        <fullName evidence="11">Uncharacterized protein</fullName>
    </submittedName>
</protein>
<feature type="transmembrane region" description="Helical" evidence="10">
    <location>
        <begin position="54"/>
        <end position="75"/>
    </location>
</feature>
<keyword evidence="3" id="KW-0808">Transferase</keyword>
<dbReference type="Pfam" id="PF02660">
    <property type="entry name" value="G3P_acyltransf"/>
    <property type="match status" value="1"/>
</dbReference>
<accession>A0A0M0GPX9</accession>
<keyword evidence="4 10" id="KW-0812">Transmembrane</keyword>
<keyword evidence="5 10" id="KW-1133">Transmembrane helix</keyword>
<dbReference type="GO" id="GO:0008654">
    <property type="term" value="P:phospholipid biosynthetic process"/>
    <property type="evidence" value="ECO:0007669"/>
    <property type="project" value="UniProtKB-KW"/>
</dbReference>
<gene>
    <name evidence="11" type="ORF">AF331_05705</name>
</gene>
<feature type="transmembrane region" description="Helical" evidence="10">
    <location>
        <begin position="82"/>
        <end position="102"/>
    </location>
</feature>
<keyword evidence="1" id="KW-1003">Cell membrane</keyword>
<keyword evidence="8" id="KW-0594">Phospholipid biosynthesis</keyword>
<evidence type="ECO:0000256" key="2">
    <source>
        <dbReference type="ARBA" id="ARBA00022516"/>
    </source>
</evidence>
<dbReference type="PATRIC" id="fig|189381.12.peg.1278"/>
<dbReference type="GO" id="GO:0005886">
    <property type="term" value="C:plasma membrane"/>
    <property type="evidence" value="ECO:0007669"/>
    <property type="project" value="InterPro"/>
</dbReference>
<dbReference type="AlphaFoldDB" id="A0A0M0GPX9"/>
<organism evidence="11 12">
    <name type="scientific">Rossellomorea marisflavi</name>
    <dbReference type="NCBI Taxonomy" id="189381"/>
    <lineage>
        <taxon>Bacteria</taxon>
        <taxon>Bacillati</taxon>
        <taxon>Bacillota</taxon>
        <taxon>Bacilli</taxon>
        <taxon>Bacillales</taxon>
        <taxon>Bacillaceae</taxon>
        <taxon>Rossellomorea</taxon>
    </lineage>
</organism>
<evidence type="ECO:0000256" key="4">
    <source>
        <dbReference type="ARBA" id="ARBA00022692"/>
    </source>
</evidence>
<dbReference type="InterPro" id="IPR003811">
    <property type="entry name" value="G3P_acylTferase_PlsY"/>
</dbReference>
<comment type="caution">
    <text evidence="11">The sequence shown here is derived from an EMBL/GenBank/DDBJ whole genome shotgun (WGS) entry which is preliminary data.</text>
</comment>
<dbReference type="OrthoDB" id="9777124at2"/>
<keyword evidence="9" id="KW-1208">Phospholipid metabolism</keyword>
<keyword evidence="6" id="KW-0443">Lipid metabolism</keyword>
<proteinExistence type="predicted"/>
<dbReference type="STRING" id="189381.GCA_900166615_03141"/>
<dbReference type="SMART" id="SM01207">
    <property type="entry name" value="G3P_acyltransf"/>
    <property type="match status" value="1"/>
</dbReference>
<evidence type="ECO:0000256" key="6">
    <source>
        <dbReference type="ARBA" id="ARBA00023098"/>
    </source>
</evidence>
<feature type="transmembrane region" description="Helical" evidence="10">
    <location>
        <begin position="142"/>
        <end position="158"/>
    </location>
</feature>
<evidence type="ECO:0000256" key="7">
    <source>
        <dbReference type="ARBA" id="ARBA00023136"/>
    </source>
</evidence>
<dbReference type="EMBL" id="LGUE01000001">
    <property type="protein sequence ID" value="KON91960.1"/>
    <property type="molecule type" value="Genomic_DNA"/>
</dbReference>
<name>A0A0M0GPX9_9BACI</name>
<keyword evidence="7 10" id="KW-0472">Membrane</keyword>
<dbReference type="Proteomes" id="UP000037405">
    <property type="component" value="Unassembled WGS sequence"/>
</dbReference>
<evidence type="ECO:0000313" key="11">
    <source>
        <dbReference type="EMBL" id="KON91960.1"/>
    </source>
</evidence>
<dbReference type="RefSeq" id="WP_053427160.1">
    <property type="nucleotide sequence ID" value="NZ_CP197480.1"/>
</dbReference>
<evidence type="ECO:0000256" key="5">
    <source>
        <dbReference type="ARBA" id="ARBA00022989"/>
    </source>
</evidence>
<reference evidence="12" key="1">
    <citation type="submission" date="2015-07" db="EMBL/GenBank/DDBJ databases">
        <title>Fjat-14235 jcm11544.</title>
        <authorList>
            <person name="Liu B."/>
            <person name="Wang J."/>
            <person name="Zhu Y."/>
            <person name="Liu G."/>
            <person name="Chen Q."/>
            <person name="Chen Z."/>
            <person name="Lan J."/>
            <person name="Che J."/>
            <person name="Ge C."/>
            <person name="Shi H."/>
            <person name="Pan Z."/>
            <person name="Liu X."/>
        </authorList>
    </citation>
    <scope>NUCLEOTIDE SEQUENCE [LARGE SCALE GENOMIC DNA]</scope>
    <source>
        <strain evidence="12">JCM 11544</strain>
    </source>
</reference>
<evidence type="ECO:0000256" key="1">
    <source>
        <dbReference type="ARBA" id="ARBA00022475"/>
    </source>
</evidence>
<dbReference type="PANTHER" id="PTHR30309">
    <property type="entry name" value="INNER MEMBRANE PROTEIN YGIH"/>
    <property type="match status" value="1"/>
</dbReference>
<sequence>MNFIIGITVVVLSYLAGGIMGAHYSVRGSGVDIRQEGSGNVGATNALRVSGRKAFVLAVIVDIAKVIATLFIVSAMTEGNMYLIGSSFFLMIGHLFPFQLGFHGGKGVVVYLAASLFLSPLAIAGFIMLMGIGYFALRKYKVAGFIAMTSIPVTSYLTGDPTEISLSLAGLFIVVMLMHLKPSHHVKA</sequence>
<feature type="transmembrane region" description="Helical" evidence="10">
    <location>
        <begin position="164"/>
        <end position="180"/>
    </location>
</feature>
<keyword evidence="12" id="KW-1185">Reference proteome</keyword>
<evidence type="ECO:0000256" key="10">
    <source>
        <dbReference type="SAM" id="Phobius"/>
    </source>
</evidence>
<evidence type="ECO:0000256" key="3">
    <source>
        <dbReference type="ARBA" id="ARBA00022679"/>
    </source>
</evidence>
<keyword evidence="2" id="KW-0444">Lipid biosynthesis</keyword>
<evidence type="ECO:0000256" key="8">
    <source>
        <dbReference type="ARBA" id="ARBA00023209"/>
    </source>
</evidence>
<evidence type="ECO:0000313" key="12">
    <source>
        <dbReference type="Proteomes" id="UP000037405"/>
    </source>
</evidence>
<dbReference type="GO" id="GO:0043772">
    <property type="term" value="F:acyl-phosphate glycerol-3-phosphate acyltransferase activity"/>
    <property type="evidence" value="ECO:0007669"/>
    <property type="project" value="InterPro"/>
</dbReference>